<protein>
    <submittedName>
        <fullName evidence="3">Uncharacterized protein</fullName>
    </submittedName>
</protein>
<organism evidence="3 4">
    <name type="scientific">Brassica napus</name>
    <name type="common">Rape</name>
    <dbReference type="NCBI Taxonomy" id="3708"/>
    <lineage>
        <taxon>Eukaryota</taxon>
        <taxon>Viridiplantae</taxon>
        <taxon>Streptophyta</taxon>
        <taxon>Embryophyta</taxon>
        <taxon>Tracheophyta</taxon>
        <taxon>Spermatophyta</taxon>
        <taxon>Magnoliopsida</taxon>
        <taxon>eudicotyledons</taxon>
        <taxon>Gunneridae</taxon>
        <taxon>Pentapetalae</taxon>
        <taxon>rosids</taxon>
        <taxon>malvids</taxon>
        <taxon>Brassicales</taxon>
        <taxon>Brassicaceae</taxon>
        <taxon>Brassiceae</taxon>
        <taxon>Brassica</taxon>
    </lineage>
</organism>
<gene>
    <name evidence="3" type="ORF">HID58_093556</name>
</gene>
<feature type="region of interest" description="Disordered" evidence="2">
    <location>
        <begin position="343"/>
        <end position="426"/>
    </location>
</feature>
<keyword evidence="4" id="KW-1185">Reference proteome</keyword>
<feature type="coiled-coil region" evidence="1">
    <location>
        <begin position="253"/>
        <end position="294"/>
    </location>
</feature>
<accession>A0ABQ7XAK3</accession>
<feature type="compositionally biased region" description="Basic and acidic residues" evidence="2">
    <location>
        <begin position="141"/>
        <end position="159"/>
    </location>
</feature>
<feature type="compositionally biased region" description="Basic residues" evidence="2">
    <location>
        <begin position="110"/>
        <end position="121"/>
    </location>
</feature>
<name>A0ABQ7XAK3_BRANA</name>
<dbReference type="EMBL" id="JAGKQM010000906">
    <property type="protein sequence ID" value="KAH0852983.1"/>
    <property type="molecule type" value="Genomic_DNA"/>
</dbReference>
<feature type="compositionally biased region" description="Basic residues" evidence="2">
    <location>
        <begin position="81"/>
        <end position="92"/>
    </location>
</feature>
<evidence type="ECO:0000256" key="1">
    <source>
        <dbReference type="SAM" id="Coils"/>
    </source>
</evidence>
<evidence type="ECO:0000256" key="2">
    <source>
        <dbReference type="SAM" id="MobiDB-lite"/>
    </source>
</evidence>
<evidence type="ECO:0000313" key="3">
    <source>
        <dbReference type="EMBL" id="KAH0852983.1"/>
    </source>
</evidence>
<sequence length="448" mass="48730">MDNFGKPVRIETGGSEAPSQVVRPRRRAQRRARFDRSDRLPAPRSIPFDEVDCRPVIYHPEVRPVPTDGDVNSEPPAQSSPKKKASKAKKRSVPLEEAPSSADASEVAAKKKKKKKESKKRSREEASVEVLETSTAAGDDDAGRNDPTDSTRGSSEERPKKKSKKTTAEDDGSPAPEIPSRSGGPDTETGDGSRDESPLSRGALSPSARKKGVESGGSLPQKAGRGFPDRVEFLDDKATPLAANEKEVLRVKFAELEDKLKSDRLAKKDALREKARLEWLVASLEKEKTELEGERDAVVGTLVTEREHFRNSRIQEVTRERIRVQTAMADKSTRCFGRRVTVPEGTAVEECPDENHPEVGGIATQEGTGDVAAEDPVLGSSSEEREDDEGGDQEENRSSPALIEETALNPSAPDPPAQVEGLKTHVAEGTMESLDLVVSNKYDQDAVA</sequence>
<comment type="caution">
    <text evidence="3">The sequence shown here is derived from an EMBL/GenBank/DDBJ whole genome shotgun (WGS) entry which is preliminary data.</text>
</comment>
<feature type="compositionally biased region" description="Acidic residues" evidence="2">
    <location>
        <begin position="384"/>
        <end position="393"/>
    </location>
</feature>
<proteinExistence type="predicted"/>
<keyword evidence="1" id="KW-0175">Coiled coil</keyword>
<dbReference type="Proteomes" id="UP000824890">
    <property type="component" value="Unassembled WGS sequence"/>
</dbReference>
<feature type="region of interest" description="Disordered" evidence="2">
    <location>
        <begin position="1"/>
        <end position="231"/>
    </location>
</feature>
<evidence type="ECO:0000313" key="4">
    <source>
        <dbReference type="Proteomes" id="UP000824890"/>
    </source>
</evidence>
<feature type="compositionally biased region" description="Basic and acidic residues" evidence="2">
    <location>
        <begin position="32"/>
        <end position="41"/>
    </location>
</feature>
<reference evidence="3 4" key="1">
    <citation type="submission" date="2021-05" db="EMBL/GenBank/DDBJ databases">
        <title>Genome Assembly of Synthetic Allotetraploid Brassica napus Reveals Homoeologous Exchanges between Subgenomes.</title>
        <authorList>
            <person name="Davis J.T."/>
        </authorList>
    </citation>
    <scope>NUCLEOTIDE SEQUENCE [LARGE SCALE GENOMIC DNA]</scope>
    <source>
        <strain evidence="4">cv. Da-Ae</strain>
        <tissue evidence="3">Seedling</tissue>
    </source>
</reference>